<evidence type="ECO:0000256" key="11">
    <source>
        <dbReference type="ARBA" id="ARBA00023014"/>
    </source>
</evidence>
<dbReference type="PANTHER" id="PTHR42944">
    <property type="entry name" value="ADENINE DNA GLYCOSYLASE"/>
    <property type="match status" value="1"/>
</dbReference>
<comment type="caution">
    <text evidence="15">The sequence shown here is derived from an EMBL/GenBank/DDBJ whole genome shotgun (WGS) entry which is preliminary data.</text>
</comment>
<dbReference type="Gene3D" id="1.10.340.30">
    <property type="entry name" value="Hypothetical protein, domain 2"/>
    <property type="match status" value="1"/>
</dbReference>
<evidence type="ECO:0000256" key="7">
    <source>
        <dbReference type="ARBA" id="ARBA00022723"/>
    </source>
</evidence>
<dbReference type="Gene3D" id="1.10.1670.10">
    <property type="entry name" value="Helix-hairpin-Helix base-excision DNA repair enzymes (C-terminal)"/>
    <property type="match status" value="1"/>
</dbReference>
<dbReference type="Pfam" id="PF10576">
    <property type="entry name" value="EndIII_4Fe-2S"/>
    <property type="match status" value="1"/>
</dbReference>
<reference evidence="15 16" key="1">
    <citation type="submission" date="2018-08" db="EMBL/GenBank/DDBJ databases">
        <title>Meiothermus hypogaeus DSM 23238 genome sequencing project.</title>
        <authorList>
            <person name="Da Costa M.S."/>
            <person name="Albuquerque L."/>
            <person name="Raposo P."/>
            <person name="Froufe H.J.C."/>
            <person name="Barroso C.S."/>
            <person name="Egas C."/>
        </authorList>
    </citation>
    <scope>NUCLEOTIDE SEQUENCE [LARGE SCALE GENOMIC DNA]</scope>
    <source>
        <strain evidence="15 16">DSM 23238</strain>
    </source>
</reference>
<keyword evidence="7" id="KW-0479">Metal-binding</keyword>
<dbReference type="InterPro" id="IPR029119">
    <property type="entry name" value="MutY_C"/>
</dbReference>
<dbReference type="InterPro" id="IPR003651">
    <property type="entry name" value="Endonuclease3_FeS-loop_motif"/>
</dbReference>
<dbReference type="Proteomes" id="UP000265443">
    <property type="component" value="Unassembled WGS sequence"/>
</dbReference>
<evidence type="ECO:0000256" key="10">
    <source>
        <dbReference type="ARBA" id="ARBA00023004"/>
    </source>
</evidence>
<dbReference type="EMBL" id="QWKY01000115">
    <property type="protein sequence ID" value="RIH74550.1"/>
    <property type="molecule type" value="Genomic_DNA"/>
</dbReference>
<gene>
    <name evidence="15" type="primary">mutY</name>
    <name evidence="15" type="ORF">Mhypo_03291</name>
</gene>
<keyword evidence="11" id="KW-0411">Iron-sulfur</keyword>
<evidence type="ECO:0000256" key="2">
    <source>
        <dbReference type="ARBA" id="ARBA00001966"/>
    </source>
</evidence>
<dbReference type="NCBIfam" id="TIGR01084">
    <property type="entry name" value="mutY"/>
    <property type="match status" value="1"/>
</dbReference>
<accession>A0ABX9MIA5</accession>
<dbReference type="EC" id="3.2.2.31" evidence="4"/>
<evidence type="ECO:0000313" key="15">
    <source>
        <dbReference type="EMBL" id="RIH74550.1"/>
    </source>
</evidence>
<keyword evidence="9 15" id="KW-0378">Hydrolase</keyword>
<dbReference type="SMART" id="SM00478">
    <property type="entry name" value="ENDO3c"/>
    <property type="match status" value="1"/>
</dbReference>
<evidence type="ECO:0000256" key="4">
    <source>
        <dbReference type="ARBA" id="ARBA00012045"/>
    </source>
</evidence>
<dbReference type="CDD" id="cd00056">
    <property type="entry name" value="ENDO3c"/>
    <property type="match status" value="1"/>
</dbReference>
<evidence type="ECO:0000313" key="16">
    <source>
        <dbReference type="Proteomes" id="UP000265443"/>
    </source>
</evidence>
<evidence type="ECO:0000256" key="6">
    <source>
        <dbReference type="ARBA" id="ARBA00022485"/>
    </source>
</evidence>
<dbReference type="Pfam" id="PF00730">
    <property type="entry name" value="HhH-GPD"/>
    <property type="match status" value="1"/>
</dbReference>
<keyword evidence="16" id="KW-1185">Reference proteome</keyword>
<evidence type="ECO:0000256" key="13">
    <source>
        <dbReference type="ARBA" id="ARBA00023295"/>
    </source>
</evidence>
<dbReference type="PANTHER" id="PTHR42944:SF1">
    <property type="entry name" value="ADENINE DNA GLYCOSYLASE"/>
    <property type="match status" value="1"/>
</dbReference>
<dbReference type="InterPro" id="IPR015797">
    <property type="entry name" value="NUDIX_hydrolase-like_dom_sf"/>
</dbReference>
<evidence type="ECO:0000256" key="3">
    <source>
        <dbReference type="ARBA" id="ARBA00008343"/>
    </source>
</evidence>
<dbReference type="SMART" id="SM00525">
    <property type="entry name" value="FES"/>
    <property type="match status" value="1"/>
</dbReference>
<evidence type="ECO:0000256" key="1">
    <source>
        <dbReference type="ARBA" id="ARBA00000843"/>
    </source>
</evidence>
<sequence>MPSNLHKALLTWYQHHKRKLPWRGESDAYRILLSEMLLQQTRVEQAIPYYQRFLQQFPNLETLAQASQEDVLKAWQGCGYYARARNLHKLAQQLVFAGQALPCSSVELLALPGIGPYTAAAVASMAFGEPVATVDGNVRRVLSRLFAWEKPSPKQVQETADTLMAQLVNRRGDRDTPGNWNQALMELGATVCTPKNPSCGACPVAPFCQGKNHPERYPAAQKRLQKSLEMVALVLQGPAGVHLELRQGPVLGGLWGVPMEEDPGALERLLARFGLDKAEPVGAVRHDFTHRKLNIQVYKAPYEAKENPRQRPLSRLDRKILKLVETKSLRLL</sequence>
<dbReference type="Gene3D" id="3.90.79.10">
    <property type="entry name" value="Nucleoside Triphosphate Pyrophosphohydrolase"/>
    <property type="match status" value="1"/>
</dbReference>
<dbReference type="InterPro" id="IPR003265">
    <property type="entry name" value="HhH-GPD_domain"/>
</dbReference>
<protein>
    <recommendedName>
        <fullName evidence="5">Adenine DNA glycosylase</fullName>
        <ecNumber evidence="4">3.2.2.31</ecNumber>
    </recommendedName>
</protein>
<dbReference type="SUPFAM" id="SSF48150">
    <property type="entry name" value="DNA-glycosylase"/>
    <property type="match status" value="1"/>
</dbReference>
<dbReference type="RefSeq" id="WP_119342359.1">
    <property type="nucleotide sequence ID" value="NZ_QWKY01000115.1"/>
</dbReference>
<dbReference type="InterPro" id="IPR005760">
    <property type="entry name" value="A/G_AdeGlyc_MutY"/>
</dbReference>
<comment type="similarity">
    <text evidence="3">Belongs to the Nth/MutY family.</text>
</comment>
<dbReference type="InterPro" id="IPR023170">
    <property type="entry name" value="HhH_base_excis_C"/>
</dbReference>
<feature type="domain" description="HhH-GPD" evidence="14">
    <location>
        <begin position="37"/>
        <end position="190"/>
    </location>
</feature>
<dbReference type="InterPro" id="IPR011257">
    <property type="entry name" value="DNA_glycosylase"/>
</dbReference>
<keyword evidence="8" id="KW-0227">DNA damage</keyword>
<keyword evidence="12" id="KW-0234">DNA repair</keyword>
<keyword evidence="6" id="KW-0004">4Fe-4S</keyword>
<evidence type="ECO:0000256" key="8">
    <source>
        <dbReference type="ARBA" id="ARBA00022763"/>
    </source>
</evidence>
<dbReference type="SUPFAM" id="SSF55811">
    <property type="entry name" value="Nudix"/>
    <property type="match status" value="1"/>
</dbReference>
<keyword evidence="13 15" id="KW-0326">Glycosidase</keyword>
<dbReference type="InterPro" id="IPR044298">
    <property type="entry name" value="MIG/MutY"/>
</dbReference>
<evidence type="ECO:0000256" key="9">
    <source>
        <dbReference type="ARBA" id="ARBA00022801"/>
    </source>
</evidence>
<name>A0ABX9MIA5_9DEIN</name>
<organism evidence="15 16">
    <name type="scientific">Meiothermus hypogaeus</name>
    <dbReference type="NCBI Taxonomy" id="884155"/>
    <lineage>
        <taxon>Bacteria</taxon>
        <taxon>Thermotogati</taxon>
        <taxon>Deinococcota</taxon>
        <taxon>Deinococci</taxon>
        <taxon>Thermales</taxon>
        <taxon>Thermaceae</taxon>
        <taxon>Meiothermus</taxon>
    </lineage>
</organism>
<evidence type="ECO:0000256" key="12">
    <source>
        <dbReference type="ARBA" id="ARBA00023204"/>
    </source>
</evidence>
<evidence type="ECO:0000259" key="14">
    <source>
        <dbReference type="SMART" id="SM00478"/>
    </source>
</evidence>
<dbReference type="GO" id="GO:0016798">
    <property type="term" value="F:hydrolase activity, acting on glycosyl bonds"/>
    <property type="evidence" value="ECO:0007669"/>
    <property type="project" value="UniProtKB-KW"/>
</dbReference>
<comment type="catalytic activity">
    <reaction evidence="1">
        <text>Hydrolyzes free adenine bases from 7,8-dihydro-8-oxoguanine:adenine mismatched double-stranded DNA, leaving an apurinic site.</text>
        <dbReference type="EC" id="3.2.2.31"/>
    </reaction>
</comment>
<evidence type="ECO:0000256" key="5">
    <source>
        <dbReference type="ARBA" id="ARBA00022023"/>
    </source>
</evidence>
<proteinExistence type="inferred from homology"/>
<comment type="cofactor">
    <cofactor evidence="2">
        <name>[4Fe-4S] cluster</name>
        <dbReference type="ChEBI" id="CHEBI:49883"/>
    </cofactor>
</comment>
<dbReference type="Pfam" id="PF14815">
    <property type="entry name" value="NUDIX_4"/>
    <property type="match status" value="1"/>
</dbReference>
<keyword evidence="10" id="KW-0408">Iron</keyword>